<dbReference type="InParanoid" id="A0A077ZYB4"/>
<evidence type="ECO:0000313" key="2">
    <source>
        <dbReference type="Proteomes" id="UP000039865"/>
    </source>
</evidence>
<reference evidence="1 2" key="1">
    <citation type="submission" date="2014-06" db="EMBL/GenBank/DDBJ databases">
        <authorList>
            <person name="Swart Estienne"/>
        </authorList>
    </citation>
    <scope>NUCLEOTIDE SEQUENCE [LARGE SCALE GENOMIC DNA]</scope>
    <source>
        <strain evidence="1 2">130c</strain>
    </source>
</reference>
<proteinExistence type="predicted"/>
<organism evidence="1 2">
    <name type="scientific">Stylonychia lemnae</name>
    <name type="common">Ciliate</name>
    <dbReference type="NCBI Taxonomy" id="5949"/>
    <lineage>
        <taxon>Eukaryota</taxon>
        <taxon>Sar</taxon>
        <taxon>Alveolata</taxon>
        <taxon>Ciliophora</taxon>
        <taxon>Intramacronucleata</taxon>
        <taxon>Spirotrichea</taxon>
        <taxon>Stichotrichia</taxon>
        <taxon>Sporadotrichida</taxon>
        <taxon>Oxytrichidae</taxon>
        <taxon>Stylonychinae</taxon>
        <taxon>Stylonychia</taxon>
    </lineage>
</organism>
<gene>
    <name evidence="1" type="primary">Contig4593.g4907</name>
    <name evidence="1" type="ORF">STYLEM_3885</name>
</gene>
<accession>A0A077ZYB4</accession>
<dbReference type="EMBL" id="CCKQ01003759">
    <property type="protein sequence ID" value="CDW74901.1"/>
    <property type="molecule type" value="Genomic_DNA"/>
</dbReference>
<dbReference type="Proteomes" id="UP000039865">
    <property type="component" value="Unassembled WGS sequence"/>
</dbReference>
<name>A0A077ZYB4_STYLE</name>
<evidence type="ECO:0000313" key="1">
    <source>
        <dbReference type="EMBL" id="CDW74901.1"/>
    </source>
</evidence>
<keyword evidence="2" id="KW-1185">Reference proteome</keyword>
<protein>
    <submittedName>
        <fullName evidence="1">Uncharacterized protein</fullName>
    </submittedName>
</protein>
<dbReference type="AlphaFoldDB" id="A0A077ZYB4"/>
<sequence length="336" mass="39367">MRSSFGVQFKSSETEGEKTTNGIDIGAINNYWFSQILLDAEGYRGSETVYEFQSQISWVKDEKKKRKTARNLSQFSSLMQSLCLLRICDVLFVINIFDDNWQEFEDFLDASENFNQVNKSSSPTTIIYLIKGADNLHKQNTGIRNLKYFINRGEDSGKLKQSFIVHFLPAYNGSDKEYKSKNQPILDIVDKIFKLHQVNHNYKSNFIQTIKLFTSKINSINGLRELIASPILQANEIRFNAVFPNDSSLEIIKEILKDLKVCISYKQRMKYQLKEINIYYFNIVFWEFRDASYNKNGYNLFKHQHQPKQGDFFQKCGGFFNELGFSFQIQFNQELR</sequence>